<dbReference type="PANTHER" id="PTHR45947:SF3">
    <property type="entry name" value="SULFOQUINOVOSYL TRANSFERASE SQD2"/>
    <property type="match status" value="1"/>
</dbReference>
<comment type="caution">
    <text evidence="2">The sequence shown here is derived from an EMBL/GenBank/DDBJ whole genome shotgun (WGS) entry which is preliminary data.</text>
</comment>
<dbReference type="EMBL" id="DWXE01000028">
    <property type="protein sequence ID" value="HJB91383.1"/>
    <property type="molecule type" value="Genomic_DNA"/>
</dbReference>
<accession>A0A9D2MSH9</accession>
<dbReference type="Pfam" id="PF00534">
    <property type="entry name" value="Glycos_transf_1"/>
    <property type="match status" value="1"/>
</dbReference>
<evidence type="ECO:0000313" key="3">
    <source>
        <dbReference type="Proteomes" id="UP000886883"/>
    </source>
</evidence>
<evidence type="ECO:0000259" key="1">
    <source>
        <dbReference type="Pfam" id="PF00534"/>
    </source>
</evidence>
<dbReference type="InterPro" id="IPR050194">
    <property type="entry name" value="Glycosyltransferase_grp1"/>
</dbReference>
<dbReference type="GO" id="GO:0016757">
    <property type="term" value="F:glycosyltransferase activity"/>
    <property type="evidence" value="ECO:0007669"/>
    <property type="project" value="InterPro"/>
</dbReference>
<dbReference type="Proteomes" id="UP000886883">
    <property type="component" value="Unassembled WGS sequence"/>
</dbReference>
<dbReference type="Gene3D" id="3.40.50.2000">
    <property type="entry name" value="Glycogen Phosphorylase B"/>
    <property type="match status" value="1"/>
</dbReference>
<sequence length="392" mass="44917">MKTVFISNYINHHQIPFSDALYERLGSDYTFIQTEPMEEERVKMGWGLDPEKIPYVRFSDREEGECRRRIEEADLVLAGWTRRTDLFLPRLSSDRLTFRISERIYREGQWKAVSPRGLAAKYREHVKFRNRPVWLLCAGAYVASDFSLIGAYPGKKLKFGYFPKLRLYEEDRLFAGKRDDVIQMIWAGRMIPLKHPEYVVRLAKELDDMGARFLIHFVGSGPMEGELKAEIARLGLASRFRLYGFLKPDEVRDLMERCSIHLFTSNYLEGWGSVVNEAMNSGCCTVANARAGAVPFLVRDGENGLTWEDGSYEGFARKVKEAVKDPEAVERMGRAAWRTIAEEWNAQRAAEACLEFYEGWKAGCPSAFASGPLSRAPVLSARWKYDEGKLEG</sequence>
<protein>
    <submittedName>
        <fullName evidence="2">Glycosyltransferase family 4 protein</fullName>
    </submittedName>
</protein>
<dbReference type="PANTHER" id="PTHR45947">
    <property type="entry name" value="SULFOQUINOVOSYL TRANSFERASE SQD2"/>
    <property type="match status" value="1"/>
</dbReference>
<dbReference type="InterPro" id="IPR001296">
    <property type="entry name" value="Glyco_trans_1"/>
</dbReference>
<reference evidence="2" key="2">
    <citation type="submission" date="2021-04" db="EMBL/GenBank/DDBJ databases">
        <authorList>
            <person name="Gilroy R."/>
        </authorList>
    </citation>
    <scope>NUCLEOTIDE SEQUENCE</scope>
    <source>
        <strain evidence="2">USAMLcec3-2134</strain>
    </source>
</reference>
<proteinExistence type="predicted"/>
<reference evidence="2" key="1">
    <citation type="journal article" date="2021" name="PeerJ">
        <title>Extensive microbial diversity within the chicken gut microbiome revealed by metagenomics and culture.</title>
        <authorList>
            <person name="Gilroy R."/>
            <person name="Ravi A."/>
            <person name="Getino M."/>
            <person name="Pursley I."/>
            <person name="Horton D.L."/>
            <person name="Alikhan N.F."/>
            <person name="Baker D."/>
            <person name="Gharbi K."/>
            <person name="Hall N."/>
            <person name="Watson M."/>
            <person name="Adriaenssens E.M."/>
            <person name="Foster-Nyarko E."/>
            <person name="Jarju S."/>
            <person name="Secka A."/>
            <person name="Antonio M."/>
            <person name="Oren A."/>
            <person name="Chaudhuri R.R."/>
            <person name="La Ragione R."/>
            <person name="Hildebrand F."/>
            <person name="Pallen M.J."/>
        </authorList>
    </citation>
    <scope>NUCLEOTIDE SEQUENCE</scope>
    <source>
        <strain evidence="2">USAMLcec3-2134</strain>
    </source>
</reference>
<organism evidence="2 3">
    <name type="scientific">Candidatus Eisenbergiella merdigallinarum</name>
    <dbReference type="NCBI Taxonomy" id="2838552"/>
    <lineage>
        <taxon>Bacteria</taxon>
        <taxon>Bacillati</taxon>
        <taxon>Bacillota</taxon>
        <taxon>Clostridia</taxon>
        <taxon>Lachnospirales</taxon>
        <taxon>Lachnospiraceae</taxon>
        <taxon>Eisenbergiella</taxon>
    </lineage>
</organism>
<gene>
    <name evidence="2" type="ORF">H9763_07940</name>
</gene>
<dbReference type="CDD" id="cd03801">
    <property type="entry name" value="GT4_PimA-like"/>
    <property type="match status" value="1"/>
</dbReference>
<feature type="domain" description="Glycosyl transferase family 1" evidence="1">
    <location>
        <begin position="172"/>
        <end position="336"/>
    </location>
</feature>
<dbReference type="SUPFAM" id="SSF53756">
    <property type="entry name" value="UDP-Glycosyltransferase/glycogen phosphorylase"/>
    <property type="match status" value="1"/>
</dbReference>
<dbReference type="AlphaFoldDB" id="A0A9D2MSH9"/>
<name>A0A9D2MSH9_9FIRM</name>
<evidence type="ECO:0000313" key="2">
    <source>
        <dbReference type="EMBL" id="HJB91383.1"/>
    </source>
</evidence>